<feature type="domain" description="HTH araC/xylS-type" evidence="9">
    <location>
        <begin position="282"/>
        <end position="380"/>
    </location>
</feature>
<dbReference type="PANTHER" id="PTHR42713:SF3">
    <property type="entry name" value="TRANSCRIPTIONAL REGULATORY PROTEIN HPTR"/>
    <property type="match status" value="1"/>
</dbReference>
<keyword evidence="12" id="KW-1185">Reference proteome</keyword>
<evidence type="ECO:0000259" key="10">
    <source>
        <dbReference type="PROSITE" id="PS50110"/>
    </source>
</evidence>
<dbReference type="SMART" id="SM00448">
    <property type="entry name" value="REC"/>
    <property type="match status" value="1"/>
</dbReference>
<gene>
    <name evidence="11" type="ORF">D3P09_15145</name>
</gene>
<dbReference type="GO" id="GO:0043565">
    <property type="term" value="F:sequence-specific DNA binding"/>
    <property type="evidence" value="ECO:0007669"/>
    <property type="project" value="InterPro"/>
</dbReference>
<dbReference type="OrthoDB" id="1769137at2"/>
<dbReference type="InterPro" id="IPR051552">
    <property type="entry name" value="HptR"/>
</dbReference>
<proteinExistence type="predicted"/>
<evidence type="ECO:0000313" key="11">
    <source>
        <dbReference type="EMBL" id="RJX38861.1"/>
    </source>
</evidence>
<sequence length="385" mass="43967">MNERIKVLIADDESIVRKGLRATVNWSDFRMEVVDDVPNGRKAWESFLEHRPEVVITDIVMPEMDGIELTRKIKELAPHTKILLLSCHRDFEYAQQGIKLGVAGYLLKTAFEDEEMERLLGGFRDELSAEAAAPRESKAAGRLDDLFCAWLFGAHNEAEFLEGLRQRWAAEWSWMEGGHEVYLLQQEEGLGELAHSLAEKPRAAALLCGHNRCYLVFAPGLKEELDALLMERLGKDSSFRWYKEGAQRGMEGWLRTVRSLHAKAERDRSYGIHAESWPEALQKAVAIVAQDLRYPWSVSNVADRVGLSRSHFSTLFKKVSGENFVDFIHRMRLRAARDMLAHTTLTQQDIAEHIGLIDGKYFSKWFKRSSGMTPSQYRGQQKGES</sequence>
<accession>A0A3A6PQG5</accession>
<dbReference type="AlphaFoldDB" id="A0A3A6PQG5"/>
<dbReference type="RefSeq" id="WP_120111612.1">
    <property type="nucleotide sequence ID" value="NZ_QXQB01000003.1"/>
</dbReference>
<comment type="caution">
    <text evidence="11">The sequence shown here is derived from an EMBL/GenBank/DDBJ whole genome shotgun (WGS) entry which is preliminary data.</text>
</comment>
<dbReference type="PROSITE" id="PS50110">
    <property type="entry name" value="RESPONSE_REGULATORY"/>
    <property type="match status" value="1"/>
</dbReference>
<dbReference type="PANTHER" id="PTHR42713">
    <property type="entry name" value="HISTIDINE KINASE-RELATED"/>
    <property type="match status" value="1"/>
</dbReference>
<evidence type="ECO:0000256" key="6">
    <source>
        <dbReference type="ARBA" id="ARBA00023125"/>
    </source>
</evidence>
<dbReference type="GO" id="GO:0000160">
    <property type="term" value="P:phosphorelay signal transduction system"/>
    <property type="evidence" value="ECO:0007669"/>
    <property type="project" value="UniProtKB-KW"/>
</dbReference>
<keyword evidence="5" id="KW-0805">Transcription regulation</keyword>
<dbReference type="InterPro" id="IPR001789">
    <property type="entry name" value="Sig_transdc_resp-reg_receiver"/>
</dbReference>
<organism evidence="11 12">
    <name type="scientific">Paenibacillus pinisoli</name>
    <dbReference type="NCBI Taxonomy" id="1276110"/>
    <lineage>
        <taxon>Bacteria</taxon>
        <taxon>Bacillati</taxon>
        <taxon>Bacillota</taxon>
        <taxon>Bacilli</taxon>
        <taxon>Bacillales</taxon>
        <taxon>Paenibacillaceae</taxon>
        <taxon>Paenibacillus</taxon>
    </lineage>
</organism>
<dbReference type="Pfam" id="PF12833">
    <property type="entry name" value="HTH_18"/>
    <property type="match status" value="1"/>
</dbReference>
<evidence type="ECO:0000256" key="3">
    <source>
        <dbReference type="ARBA" id="ARBA00022553"/>
    </source>
</evidence>
<reference evidence="11 12" key="1">
    <citation type="submission" date="2018-09" db="EMBL/GenBank/DDBJ databases">
        <title>Paenibacillus aracenensis nov. sp. isolated from a cave in southern Spain.</title>
        <authorList>
            <person name="Jurado V."/>
            <person name="Gutierrez-Patricio S."/>
            <person name="Gonzalez-Pimentel J.L."/>
            <person name="Miller A.Z."/>
            <person name="Laiz L."/>
            <person name="Saiz-Jimenez C."/>
        </authorList>
    </citation>
    <scope>NUCLEOTIDE SEQUENCE [LARGE SCALE GENOMIC DNA]</scope>
    <source>
        <strain evidence="11 12">JCM 19203</strain>
    </source>
</reference>
<dbReference type="InterPro" id="IPR011006">
    <property type="entry name" value="CheY-like_superfamily"/>
</dbReference>
<dbReference type="CDD" id="cd17536">
    <property type="entry name" value="REC_YesN-like"/>
    <property type="match status" value="1"/>
</dbReference>
<keyword evidence="6" id="KW-0238">DNA-binding</keyword>
<feature type="modified residue" description="4-aspartylphosphate" evidence="8">
    <location>
        <position position="58"/>
    </location>
</feature>
<dbReference type="SUPFAM" id="SSF46689">
    <property type="entry name" value="Homeodomain-like"/>
    <property type="match status" value="2"/>
</dbReference>
<dbReference type="Gene3D" id="1.10.10.60">
    <property type="entry name" value="Homeodomain-like"/>
    <property type="match status" value="2"/>
</dbReference>
<keyword evidence="3 8" id="KW-0597">Phosphoprotein</keyword>
<dbReference type="SUPFAM" id="SSF52172">
    <property type="entry name" value="CheY-like"/>
    <property type="match status" value="1"/>
</dbReference>
<name>A0A3A6PQG5_9BACL</name>
<evidence type="ECO:0000256" key="1">
    <source>
        <dbReference type="ARBA" id="ARBA00004496"/>
    </source>
</evidence>
<protein>
    <submittedName>
        <fullName evidence="11">Response regulator</fullName>
    </submittedName>
</protein>
<evidence type="ECO:0000313" key="12">
    <source>
        <dbReference type="Proteomes" id="UP000267798"/>
    </source>
</evidence>
<dbReference type="Gene3D" id="3.40.50.2300">
    <property type="match status" value="1"/>
</dbReference>
<dbReference type="GO" id="GO:0005737">
    <property type="term" value="C:cytoplasm"/>
    <property type="evidence" value="ECO:0007669"/>
    <property type="project" value="UniProtKB-SubCell"/>
</dbReference>
<evidence type="ECO:0000256" key="8">
    <source>
        <dbReference type="PROSITE-ProRule" id="PRU00169"/>
    </source>
</evidence>
<dbReference type="Proteomes" id="UP000267798">
    <property type="component" value="Unassembled WGS sequence"/>
</dbReference>
<evidence type="ECO:0000256" key="2">
    <source>
        <dbReference type="ARBA" id="ARBA00022490"/>
    </source>
</evidence>
<evidence type="ECO:0000256" key="5">
    <source>
        <dbReference type="ARBA" id="ARBA00023015"/>
    </source>
</evidence>
<keyword evidence="2" id="KW-0963">Cytoplasm</keyword>
<evidence type="ECO:0000259" key="9">
    <source>
        <dbReference type="PROSITE" id="PS01124"/>
    </source>
</evidence>
<dbReference type="SMART" id="SM00342">
    <property type="entry name" value="HTH_ARAC"/>
    <property type="match status" value="1"/>
</dbReference>
<feature type="domain" description="Response regulatory" evidence="10">
    <location>
        <begin position="6"/>
        <end position="123"/>
    </location>
</feature>
<keyword evidence="7" id="KW-0804">Transcription</keyword>
<comment type="subcellular location">
    <subcellularLocation>
        <location evidence="1">Cytoplasm</location>
    </subcellularLocation>
</comment>
<evidence type="ECO:0000256" key="7">
    <source>
        <dbReference type="ARBA" id="ARBA00023163"/>
    </source>
</evidence>
<dbReference type="EMBL" id="QXQB01000003">
    <property type="protein sequence ID" value="RJX38861.1"/>
    <property type="molecule type" value="Genomic_DNA"/>
</dbReference>
<dbReference type="GO" id="GO:0003700">
    <property type="term" value="F:DNA-binding transcription factor activity"/>
    <property type="evidence" value="ECO:0007669"/>
    <property type="project" value="InterPro"/>
</dbReference>
<evidence type="ECO:0000256" key="4">
    <source>
        <dbReference type="ARBA" id="ARBA00023012"/>
    </source>
</evidence>
<dbReference type="PROSITE" id="PS01124">
    <property type="entry name" value="HTH_ARAC_FAMILY_2"/>
    <property type="match status" value="1"/>
</dbReference>
<dbReference type="Pfam" id="PF00072">
    <property type="entry name" value="Response_reg"/>
    <property type="match status" value="1"/>
</dbReference>
<dbReference type="InterPro" id="IPR018060">
    <property type="entry name" value="HTH_AraC"/>
</dbReference>
<dbReference type="InterPro" id="IPR009057">
    <property type="entry name" value="Homeodomain-like_sf"/>
</dbReference>
<keyword evidence="4" id="KW-0902">Two-component regulatory system</keyword>